<dbReference type="Pfam" id="PF01850">
    <property type="entry name" value="PIN"/>
    <property type="match status" value="1"/>
</dbReference>
<dbReference type="NCBIfam" id="TIGR00028">
    <property type="entry name" value="Mtu_PIN_fam"/>
    <property type="match status" value="1"/>
</dbReference>
<dbReference type="InterPro" id="IPR006226">
    <property type="entry name" value="Mtu_PIN"/>
</dbReference>
<accession>A0ABT4I679</accession>
<name>A0ABT4I679_9ACTO</name>
<organism evidence="8 9">
    <name type="scientific">Actinomyces israelii</name>
    <dbReference type="NCBI Taxonomy" id="1659"/>
    <lineage>
        <taxon>Bacteria</taxon>
        <taxon>Bacillati</taxon>
        <taxon>Actinomycetota</taxon>
        <taxon>Actinomycetes</taxon>
        <taxon>Actinomycetales</taxon>
        <taxon>Actinomycetaceae</taxon>
        <taxon>Actinomyces</taxon>
    </lineage>
</organism>
<gene>
    <name evidence="6" type="primary">vapC</name>
    <name evidence="8" type="ORF">OHJ16_04195</name>
</gene>
<dbReference type="EC" id="3.1.-.-" evidence="6"/>
<dbReference type="InterPro" id="IPR002716">
    <property type="entry name" value="PIN_dom"/>
</dbReference>
<reference evidence="8" key="1">
    <citation type="submission" date="2022-10" db="EMBL/GenBank/DDBJ databases">
        <title>Genome sequence of Actinomyces israelii ATCC 10048.</title>
        <authorList>
            <person name="Watt R.M."/>
            <person name="Tong W.M."/>
        </authorList>
    </citation>
    <scope>NUCLEOTIDE SEQUENCE</scope>
    <source>
        <strain evidence="8">ATCC 10048</strain>
    </source>
</reference>
<keyword evidence="2 6" id="KW-0540">Nuclease</keyword>
<keyword evidence="1 6" id="KW-1277">Toxin-antitoxin system</keyword>
<feature type="binding site" evidence="6">
    <location>
        <position position="109"/>
    </location>
    <ligand>
        <name>Mg(2+)</name>
        <dbReference type="ChEBI" id="CHEBI:18420"/>
    </ligand>
</feature>
<evidence type="ECO:0000256" key="2">
    <source>
        <dbReference type="ARBA" id="ARBA00022722"/>
    </source>
</evidence>
<keyword evidence="9" id="KW-1185">Reference proteome</keyword>
<sequence length="147" mass="15965">MARSDAPLRLLDVNVLIALSLPNHVHHGLVSRWFDGVARWATCSITQSAYIRLLLNPKVTGFPVAAGRAREGLAQLCRVEGHEFLADDAPLAEPLIDMTGLVGFRQVTDLHLVDLAARHGAVLATIDGRIPDALVAGDRRHVELIEV</sequence>
<feature type="binding site" evidence="6">
    <location>
        <position position="12"/>
    </location>
    <ligand>
        <name>Mg(2+)</name>
        <dbReference type="ChEBI" id="CHEBI:18420"/>
    </ligand>
</feature>
<dbReference type="SUPFAM" id="SSF88723">
    <property type="entry name" value="PIN domain-like"/>
    <property type="match status" value="1"/>
</dbReference>
<dbReference type="EMBL" id="JAPTMY010000006">
    <property type="protein sequence ID" value="MCZ0857242.1"/>
    <property type="molecule type" value="Genomic_DNA"/>
</dbReference>
<protein>
    <recommendedName>
        <fullName evidence="6">Ribonuclease VapC</fullName>
        <shortName evidence="6">RNase VapC</shortName>
        <ecNumber evidence="6">3.1.-.-</ecNumber>
    </recommendedName>
    <alternativeName>
        <fullName evidence="6">Toxin VapC</fullName>
    </alternativeName>
</protein>
<evidence type="ECO:0000256" key="3">
    <source>
        <dbReference type="ARBA" id="ARBA00022723"/>
    </source>
</evidence>
<evidence type="ECO:0000256" key="1">
    <source>
        <dbReference type="ARBA" id="ARBA00022649"/>
    </source>
</evidence>
<keyword evidence="6" id="KW-0800">Toxin</keyword>
<dbReference type="HAMAP" id="MF_00265">
    <property type="entry name" value="VapC_Nob1"/>
    <property type="match status" value="1"/>
</dbReference>
<feature type="domain" description="PIN" evidence="7">
    <location>
        <begin position="10"/>
        <end position="131"/>
    </location>
</feature>
<dbReference type="RefSeq" id="WP_268916875.1">
    <property type="nucleotide sequence ID" value="NZ_JAPTMY010000006.1"/>
</dbReference>
<proteinExistence type="inferred from homology"/>
<evidence type="ECO:0000256" key="4">
    <source>
        <dbReference type="ARBA" id="ARBA00022801"/>
    </source>
</evidence>
<evidence type="ECO:0000313" key="8">
    <source>
        <dbReference type="EMBL" id="MCZ0857242.1"/>
    </source>
</evidence>
<comment type="caution">
    <text evidence="8">The sequence shown here is derived from an EMBL/GenBank/DDBJ whole genome shotgun (WGS) entry which is preliminary data.</text>
</comment>
<evidence type="ECO:0000256" key="6">
    <source>
        <dbReference type="HAMAP-Rule" id="MF_00265"/>
    </source>
</evidence>
<comment type="function">
    <text evidence="6">Toxic component of a toxin-antitoxin (TA) system. An RNase.</text>
</comment>
<evidence type="ECO:0000259" key="7">
    <source>
        <dbReference type="Pfam" id="PF01850"/>
    </source>
</evidence>
<evidence type="ECO:0000313" key="9">
    <source>
        <dbReference type="Proteomes" id="UP001072034"/>
    </source>
</evidence>
<dbReference type="InterPro" id="IPR022907">
    <property type="entry name" value="VapC_family"/>
</dbReference>
<comment type="similarity">
    <text evidence="6">Belongs to the PINc/VapC protein family.</text>
</comment>
<comment type="cofactor">
    <cofactor evidence="6">
        <name>Mg(2+)</name>
        <dbReference type="ChEBI" id="CHEBI:18420"/>
    </cofactor>
</comment>
<dbReference type="InterPro" id="IPR029060">
    <property type="entry name" value="PIN-like_dom_sf"/>
</dbReference>
<dbReference type="Proteomes" id="UP001072034">
    <property type="component" value="Unassembled WGS sequence"/>
</dbReference>
<keyword evidence="5 6" id="KW-0460">Magnesium</keyword>
<evidence type="ECO:0000256" key="5">
    <source>
        <dbReference type="ARBA" id="ARBA00022842"/>
    </source>
</evidence>
<keyword evidence="4 6" id="KW-0378">Hydrolase</keyword>
<keyword evidence="3 6" id="KW-0479">Metal-binding</keyword>